<keyword evidence="5 18" id="KW-0479">Metal-binding</keyword>
<dbReference type="PROSITE" id="PS00086">
    <property type="entry name" value="CYTOCHROME_P450"/>
    <property type="match status" value="1"/>
</dbReference>
<evidence type="ECO:0000256" key="12">
    <source>
        <dbReference type="ARBA" id="ARBA00023221"/>
    </source>
</evidence>
<dbReference type="GO" id="GO:0005506">
    <property type="term" value="F:iron ion binding"/>
    <property type="evidence" value="ECO:0007669"/>
    <property type="project" value="InterPro"/>
</dbReference>
<evidence type="ECO:0000256" key="7">
    <source>
        <dbReference type="ARBA" id="ARBA00023002"/>
    </source>
</evidence>
<dbReference type="GO" id="GO:0036199">
    <property type="term" value="F:cholest-4-en-3-one 26-monooxygenase activity"/>
    <property type="evidence" value="ECO:0007669"/>
    <property type="project" value="TreeGrafter"/>
</dbReference>
<name>A0A7I9WJR6_9MYCO</name>
<dbReference type="Pfam" id="PF00067">
    <property type="entry name" value="p450"/>
    <property type="match status" value="1"/>
</dbReference>
<keyword evidence="6" id="KW-0442">Lipid degradation</keyword>
<keyword evidence="4 18" id="KW-0349">Heme</keyword>
<evidence type="ECO:0000256" key="14">
    <source>
        <dbReference type="ARBA" id="ARBA00070775"/>
    </source>
</evidence>
<dbReference type="EMBL" id="BLKT01000003">
    <property type="protein sequence ID" value="GFG57883.1"/>
    <property type="molecule type" value="Genomic_DNA"/>
</dbReference>
<protein>
    <recommendedName>
        <fullName evidence="14">Steroid C26-monooxygenase</fullName>
    </recommendedName>
    <alternativeName>
        <fullName evidence="15">Cholest-4-en-3-one C26-monooxygenase</fullName>
    </alternativeName>
    <alternativeName>
        <fullName evidence="17">Cholesterol C26-monooxygenase</fullName>
    </alternativeName>
    <alternativeName>
        <fullName evidence="16">Steroid C27-monooxygenase</fullName>
    </alternativeName>
</protein>
<evidence type="ECO:0000313" key="20">
    <source>
        <dbReference type="Proteomes" id="UP000465241"/>
    </source>
</evidence>
<dbReference type="PRINTS" id="PR00359">
    <property type="entry name" value="BP450"/>
</dbReference>
<dbReference type="PANTHER" id="PTHR46696">
    <property type="entry name" value="P450, PUTATIVE (EUROFUNG)-RELATED"/>
    <property type="match status" value="1"/>
</dbReference>
<keyword evidence="8 18" id="KW-0408">Iron</keyword>
<evidence type="ECO:0000256" key="9">
    <source>
        <dbReference type="ARBA" id="ARBA00023033"/>
    </source>
</evidence>
<dbReference type="InterPro" id="IPR017972">
    <property type="entry name" value="Cyt_P450_CS"/>
</dbReference>
<dbReference type="PANTHER" id="PTHR46696:SF4">
    <property type="entry name" value="BIOTIN BIOSYNTHESIS CYTOCHROME P450"/>
    <property type="match status" value="1"/>
</dbReference>
<dbReference type="InterPro" id="IPR002397">
    <property type="entry name" value="Cyt_P450_B"/>
</dbReference>
<evidence type="ECO:0000256" key="17">
    <source>
        <dbReference type="ARBA" id="ARBA00083909"/>
    </source>
</evidence>
<reference evidence="19 20" key="1">
    <citation type="journal article" date="2019" name="Emerg. Microbes Infect.">
        <title>Comprehensive subspecies identification of 175 nontuberculous mycobacteria species based on 7547 genomic profiles.</title>
        <authorList>
            <person name="Matsumoto Y."/>
            <person name="Kinjo T."/>
            <person name="Motooka D."/>
            <person name="Nabeya D."/>
            <person name="Jung N."/>
            <person name="Uechi K."/>
            <person name="Horii T."/>
            <person name="Iida T."/>
            <person name="Fujita J."/>
            <person name="Nakamura S."/>
        </authorList>
    </citation>
    <scope>NUCLEOTIDE SEQUENCE [LARGE SCALE GENOMIC DNA]</scope>
    <source>
        <strain evidence="19 20">JCM 13392</strain>
    </source>
</reference>
<organism evidence="19 20">
    <name type="scientific">Mycolicibacterium murale</name>
    <dbReference type="NCBI Taxonomy" id="182220"/>
    <lineage>
        <taxon>Bacteria</taxon>
        <taxon>Bacillati</taxon>
        <taxon>Actinomycetota</taxon>
        <taxon>Actinomycetes</taxon>
        <taxon>Mycobacteriales</taxon>
        <taxon>Mycobacteriaceae</taxon>
        <taxon>Mycolicibacterium</taxon>
    </lineage>
</organism>
<evidence type="ECO:0000256" key="16">
    <source>
        <dbReference type="ARBA" id="ARBA00082981"/>
    </source>
</evidence>
<evidence type="ECO:0000256" key="5">
    <source>
        <dbReference type="ARBA" id="ARBA00022723"/>
    </source>
</evidence>
<evidence type="ECO:0000256" key="18">
    <source>
        <dbReference type="RuleBase" id="RU000461"/>
    </source>
</evidence>
<comment type="cofactor">
    <cofactor evidence="1">
        <name>heme</name>
        <dbReference type="ChEBI" id="CHEBI:30413"/>
    </cofactor>
</comment>
<evidence type="ECO:0000256" key="10">
    <source>
        <dbReference type="ARBA" id="ARBA00023098"/>
    </source>
</evidence>
<dbReference type="GO" id="GO:0006707">
    <property type="term" value="P:cholesterol catabolic process"/>
    <property type="evidence" value="ECO:0007669"/>
    <property type="project" value="TreeGrafter"/>
</dbReference>
<dbReference type="SUPFAM" id="SSF48264">
    <property type="entry name" value="Cytochrome P450"/>
    <property type="match status" value="1"/>
</dbReference>
<comment type="caution">
    <text evidence="19">The sequence shown here is derived from an EMBL/GenBank/DDBJ whole genome shotgun (WGS) entry which is preliminary data.</text>
</comment>
<evidence type="ECO:0000256" key="3">
    <source>
        <dbReference type="ARBA" id="ARBA00022548"/>
    </source>
</evidence>
<keyword evidence="9 18" id="KW-0503">Monooxygenase</keyword>
<dbReference type="InterPro" id="IPR001128">
    <property type="entry name" value="Cyt_P450"/>
</dbReference>
<evidence type="ECO:0000256" key="15">
    <source>
        <dbReference type="ARBA" id="ARBA00079588"/>
    </source>
</evidence>
<sequence>MYRALRDADPVHHVTTDTPGGDYYVLSRHADIWAAARDHETFSSAQGLTVNYGELDIIGLRDNPPMVMQDPPVHTAFRKLVARGFTPRQVEAVEPQVRAFVVERIEALRASGGGDIVAELFKPLPSMVVAHYLGVPAGDRERFDAWTDAIVAAGDMNTALETLGESLGEMMAYFAELIERRRTEPGDDTVSHLVSGGVDAFAILAFAFTMVTGGNDTTTGMLGGSVQLLHQRPDQLRLLARQPELIPDAIDEFLRLTSPVQGLARTVTRDVTIADTTIAEGRRVLLLYGSGNRDERQFGPDAAELDVARKPRNILTFSHGAHHCLGAAAARMQSRVALTELLTRCPDFEVDESGIVWASGSYVRRPLSVPMTVRR</sequence>
<dbReference type="InterPro" id="IPR036396">
    <property type="entry name" value="Cyt_P450_sf"/>
</dbReference>
<accession>A0A7I9WJR6</accession>
<keyword evidence="7 18" id="KW-0560">Oxidoreductase</keyword>
<comment type="similarity">
    <text evidence="2 18">Belongs to the cytochrome P450 family.</text>
</comment>
<evidence type="ECO:0000256" key="6">
    <source>
        <dbReference type="ARBA" id="ARBA00022963"/>
    </source>
</evidence>
<dbReference type="AlphaFoldDB" id="A0A7I9WJR6"/>
<evidence type="ECO:0000256" key="8">
    <source>
        <dbReference type="ARBA" id="ARBA00023004"/>
    </source>
</evidence>
<evidence type="ECO:0000256" key="4">
    <source>
        <dbReference type="ARBA" id="ARBA00022617"/>
    </source>
</evidence>
<dbReference type="Proteomes" id="UP000465241">
    <property type="component" value="Unassembled WGS sequence"/>
</dbReference>
<dbReference type="GO" id="GO:0008395">
    <property type="term" value="F:steroid hydroxylase activity"/>
    <property type="evidence" value="ECO:0007669"/>
    <property type="project" value="TreeGrafter"/>
</dbReference>
<dbReference type="Gene3D" id="1.10.630.10">
    <property type="entry name" value="Cytochrome P450"/>
    <property type="match status" value="1"/>
</dbReference>
<evidence type="ECO:0000256" key="11">
    <source>
        <dbReference type="ARBA" id="ARBA00023166"/>
    </source>
</evidence>
<evidence type="ECO:0000256" key="2">
    <source>
        <dbReference type="ARBA" id="ARBA00010617"/>
    </source>
</evidence>
<keyword evidence="3" id="KW-0153">Cholesterol metabolism</keyword>
<evidence type="ECO:0000313" key="19">
    <source>
        <dbReference type="EMBL" id="GFG57883.1"/>
    </source>
</evidence>
<dbReference type="GO" id="GO:0020037">
    <property type="term" value="F:heme binding"/>
    <property type="evidence" value="ECO:0007669"/>
    <property type="project" value="InterPro"/>
</dbReference>
<dbReference type="FunFam" id="1.10.630.10:FF:000018">
    <property type="entry name" value="Cytochrome P450 monooxygenase"/>
    <property type="match status" value="1"/>
</dbReference>
<keyword evidence="12" id="KW-0753">Steroid metabolism</keyword>
<keyword evidence="20" id="KW-1185">Reference proteome</keyword>
<keyword evidence="11" id="KW-1207">Sterol metabolism</keyword>
<gene>
    <name evidence="19" type="ORF">MMUR_20190</name>
</gene>
<evidence type="ECO:0000256" key="1">
    <source>
        <dbReference type="ARBA" id="ARBA00001971"/>
    </source>
</evidence>
<evidence type="ECO:0000256" key="13">
    <source>
        <dbReference type="ARBA" id="ARBA00049645"/>
    </source>
</evidence>
<comment type="pathway">
    <text evidence="13">Steroid metabolism; cholesterol degradation.</text>
</comment>
<proteinExistence type="inferred from homology"/>
<keyword evidence="10" id="KW-0443">Lipid metabolism</keyword>